<comment type="subunit">
    <text evidence="6">Homodimer.</text>
</comment>
<feature type="active site" description="Proton acceptor" evidence="6">
    <location>
        <position position="71"/>
    </location>
</feature>
<dbReference type="CDD" id="cd01065">
    <property type="entry name" value="NAD_bind_Shikimate_DH"/>
    <property type="match status" value="1"/>
</dbReference>
<dbReference type="STRING" id="190974.SAMN05216439_0626"/>
<dbReference type="GO" id="GO:0008652">
    <property type="term" value="P:amino acid biosynthetic process"/>
    <property type="evidence" value="ECO:0007669"/>
    <property type="project" value="UniProtKB-KW"/>
</dbReference>
<dbReference type="InterPro" id="IPR046346">
    <property type="entry name" value="Aminoacid_DH-like_N_sf"/>
</dbReference>
<comment type="caution">
    <text evidence="6">Lacks conserved residue(s) required for the propagation of feature annotation.</text>
</comment>
<feature type="binding site" evidence="6">
    <location>
        <position position="226"/>
    </location>
    <ligand>
        <name>shikimate</name>
        <dbReference type="ChEBI" id="CHEBI:36208"/>
    </ligand>
</feature>
<dbReference type="Pfam" id="PF08501">
    <property type="entry name" value="Shikimate_dh_N"/>
    <property type="match status" value="1"/>
</dbReference>
<dbReference type="Gene3D" id="3.40.50.10860">
    <property type="entry name" value="Leucine Dehydrogenase, chain A, domain 1"/>
    <property type="match status" value="1"/>
</dbReference>
<dbReference type="NCBIfam" id="NF001319">
    <property type="entry name" value="PRK00258.3-3"/>
    <property type="match status" value="1"/>
</dbReference>
<protein>
    <recommendedName>
        <fullName evidence="1 6">Shikimate dehydrogenase (NADP(+))</fullName>
        <shortName evidence="6">SDH</shortName>
        <ecNumber evidence="1 6">1.1.1.25</ecNumber>
    </recommendedName>
</protein>
<organism evidence="10 11">
    <name type="scientific">Methanobrevibacter gottschalkii</name>
    <dbReference type="NCBI Taxonomy" id="190974"/>
    <lineage>
        <taxon>Archaea</taxon>
        <taxon>Methanobacteriati</taxon>
        <taxon>Methanobacteriota</taxon>
        <taxon>Methanomada group</taxon>
        <taxon>Methanobacteria</taxon>
        <taxon>Methanobacteriales</taxon>
        <taxon>Methanobacteriaceae</taxon>
        <taxon>Methanobrevibacter</taxon>
    </lineage>
</organism>
<dbReference type="InterPro" id="IPR013708">
    <property type="entry name" value="Shikimate_DH-bd_N"/>
</dbReference>
<evidence type="ECO:0000259" key="8">
    <source>
        <dbReference type="Pfam" id="PF08501"/>
    </source>
</evidence>
<dbReference type="NCBIfam" id="NF001314">
    <property type="entry name" value="PRK00258.2-2"/>
    <property type="match status" value="1"/>
</dbReference>
<dbReference type="GO" id="GO:0004764">
    <property type="term" value="F:shikimate 3-dehydrogenase (NADP+) activity"/>
    <property type="evidence" value="ECO:0007669"/>
    <property type="project" value="UniProtKB-UniRule"/>
</dbReference>
<dbReference type="FunFam" id="3.40.50.720:FF:000086">
    <property type="entry name" value="Quinate/shikimate dehydrogenase"/>
    <property type="match status" value="1"/>
</dbReference>
<dbReference type="AlphaFoldDB" id="A0A1H7F9H0"/>
<dbReference type="OrthoDB" id="8744at2157"/>
<evidence type="ECO:0000259" key="7">
    <source>
        <dbReference type="Pfam" id="PF01488"/>
    </source>
</evidence>
<dbReference type="InterPro" id="IPR022893">
    <property type="entry name" value="Shikimate_DH_fam"/>
</dbReference>
<dbReference type="NCBIfam" id="TIGR00507">
    <property type="entry name" value="aroE"/>
    <property type="match status" value="1"/>
</dbReference>
<dbReference type="Pfam" id="PF18317">
    <property type="entry name" value="SDH_C"/>
    <property type="match status" value="1"/>
</dbReference>
<dbReference type="InterPro" id="IPR011342">
    <property type="entry name" value="Shikimate_DH"/>
</dbReference>
<dbReference type="HAMAP" id="MF_00222">
    <property type="entry name" value="Shikimate_DH_AroE"/>
    <property type="match status" value="1"/>
</dbReference>
<evidence type="ECO:0000256" key="4">
    <source>
        <dbReference type="ARBA" id="ARBA00023002"/>
    </source>
</evidence>
<dbReference type="SUPFAM" id="SSF51735">
    <property type="entry name" value="NAD(P)-binding Rossmann-fold domains"/>
    <property type="match status" value="1"/>
</dbReference>
<feature type="binding site" evidence="6">
    <location>
        <position position="254"/>
    </location>
    <ligand>
        <name>shikimate</name>
        <dbReference type="ChEBI" id="CHEBI:36208"/>
    </ligand>
</feature>
<dbReference type="GO" id="GO:0009423">
    <property type="term" value="P:chorismate biosynthetic process"/>
    <property type="evidence" value="ECO:0007669"/>
    <property type="project" value="UniProtKB-UniRule"/>
</dbReference>
<feature type="binding site" evidence="6">
    <location>
        <position position="67"/>
    </location>
    <ligand>
        <name>shikimate</name>
        <dbReference type="ChEBI" id="CHEBI:36208"/>
    </ligand>
</feature>
<reference evidence="10 11" key="1">
    <citation type="submission" date="2016-10" db="EMBL/GenBank/DDBJ databases">
        <authorList>
            <person name="de Groot N.N."/>
        </authorList>
    </citation>
    <scope>NUCLEOTIDE SEQUENCE [LARGE SCALE GENOMIC DNA]</scope>
    <source>
        <strain evidence="10 11">DSM 11978</strain>
    </source>
</reference>
<comment type="similarity">
    <text evidence="6">Belongs to the shikimate dehydrogenase family.</text>
</comment>
<dbReference type="InterPro" id="IPR036291">
    <property type="entry name" value="NAD(P)-bd_dom_sf"/>
</dbReference>
<gene>
    <name evidence="6" type="primary">aroE</name>
    <name evidence="10" type="ORF">SAMN05216439_0626</name>
</gene>
<feature type="binding site" evidence="6">
    <location>
        <position position="92"/>
    </location>
    <ligand>
        <name>shikimate</name>
        <dbReference type="ChEBI" id="CHEBI:36208"/>
    </ligand>
</feature>
<feature type="domain" description="Shikimate dehydrogenase substrate binding N-terminal" evidence="8">
    <location>
        <begin position="12"/>
        <end position="94"/>
    </location>
</feature>
<feature type="binding site" evidence="6">
    <location>
        <begin position="20"/>
        <end position="22"/>
    </location>
    <ligand>
        <name>shikimate</name>
        <dbReference type="ChEBI" id="CHEBI:36208"/>
    </ligand>
</feature>
<proteinExistence type="inferred from homology"/>
<dbReference type="Pfam" id="PF01488">
    <property type="entry name" value="Shikimate_DH"/>
    <property type="match status" value="1"/>
</dbReference>
<evidence type="ECO:0000313" key="11">
    <source>
        <dbReference type="Proteomes" id="UP000199506"/>
    </source>
</evidence>
<evidence type="ECO:0000313" key="10">
    <source>
        <dbReference type="EMBL" id="SEK22746.1"/>
    </source>
</evidence>
<evidence type="ECO:0000259" key="9">
    <source>
        <dbReference type="Pfam" id="PF18317"/>
    </source>
</evidence>
<feature type="binding site" evidence="6">
    <location>
        <position position="247"/>
    </location>
    <ligand>
        <name>NADP(+)</name>
        <dbReference type="ChEBI" id="CHEBI:58349"/>
    </ligand>
</feature>
<dbReference type="SUPFAM" id="SSF53223">
    <property type="entry name" value="Aminoacid dehydrogenase-like, N-terminal domain"/>
    <property type="match status" value="1"/>
</dbReference>
<keyword evidence="4 6" id="KW-0560">Oxidoreductase</keyword>
<evidence type="ECO:0000256" key="1">
    <source>
        <dbReference type="ARBA" id="ARBA00012962"/>
    </source>
</evidence>
<name>A0A1H7F9H0_9EURY</name>
<dbReference type="GO" id="GO:0009073">
    <property type="term" value="P:aromatic amino acid family biosynthetic process"/>
    <property type="evidence" value="ECO:0007669"/>
    <property type="project" value="UniProtKB-KW"/>
</dbReference>
<feature type="binding site" evidence="6">
    <location>
        <position position="83"/>
    </location>
    <ligand>
        <name>NADP(+)</name>
        <dbReference type="ChEBI" id="CHEBI:58349"/>
    </ligand>
</feature>
<feature type="binding site" evidence="6">
    <location>
        <begin position="128"/>
        <end position="132"/>
    </location>
    <ligand>
        <name>NADP(+)</name>
        <dbReference type="ChEBI" id="CHEBI:58349"/>
    </ligand>
</feature>
<comment type="function">
    <text evidence="6">Involved in the biosynthesis of the chorismate, which leads to the biosynthesis of aromatic amino acids. Catalyzes the reversible NADPH linked reduction of 3-dehydroshikimate (DHSA) to yield shikimate (SA).</text>
</comment>
<keyword evidence="5 6" id="KW-0057">Aromatic amino acid biosynthesis</keyword>
<comment type="pathway">
    <text evidence="6">Metabolic intermediate biosynthesis; chorismate biosynthesis; chorismate from D-erythrose 4-phosphate and phosphoenolpyruvate: step 4/7.</text>
</comment>
<accession>A0A1H7F9H0</accession>
<dbReference type="EMBL" id="FOAK01000001">
    <property type="protein sequence ID" value="SEK22746.1"/>
    <property type="molecule type" value="Genomic_DNA"/>
</dbReference>
<evidence type="ECO:0000256" key="2">
    <source>
        <dbReference type="ARBA" id="ARBA00022605"/>
    </source>
</evidence>
<dbReference type="GO" id="GO:0019632">
    <property type="term" value="P:shikimate metabolic process"/>
    <property type="evidence" value="ECO:0007669"/>
    <property type="project" value="InterPro"/>
</dbReference>
<feature type="binding site" evidence="6">
    <location>
        <position position="224"/>
    </location>
    <ligand>
        <name>NADP(+)</name>
        <dbReference type="ChEBI" id="CHEBI:58349"/>
    </ligand>
</feature>
<dbReference type="GO" id="GO:0050661">
    <property type="term" value="F:NADP binding"/>
    <property type="evidence" value="ECO:0007669"/>
    <property type="project" value="InterPro"/>
</dbReference>
<keyword evidence="2 6" id="KW-0028">Amino-acid biosynthesis</keyword>
<dbReference type="RefSeq" id="WP_091698597.1">
    <property type="nucleotide sequence ID" value="NZ_FOAK01000001.1"/>
</dbReference>
<dbReference type="Gene3D" id="3.40.50.720">
    <property type="entry name" value="NAD(P)-binding Rossmann-like Domain"/>
    <property type="match status" value="1"/>
</dbReference>
<evidence type="ECO:0000256" key="3">
    <source>
        <dbReference type="ARBA" id="ARBA00022857"/>
    </source>
</evidence>
<dbReference type="UniPathway" id="UPA00053">
    <property type="reaction ID" value="UER00087"/>
</dbReference>
<dbReference type="PANTHER" id="PTHR21089:SF1">
    <property type="entry name" value="BIFUNCTIONAL 3-DEHYDROQUINATE DEHYDRATASE_SHIKIMATE DEHYDROGENASE, CHLOROPLASTIC"/>
    <property type="match status" value="1"/>
</dbReference>
<dbReference type="InterPro" id="IPR041121">
    <property type="entry name" value="SDH_C"/>
</dbReference>
<comment type="catalytic activity">
    <reaction evidence="6">
        <text>shikimate + NADP(+) = 3-dehydroshikimate + NADPH + H(+)</text>
        <dbReference type="Rhea" id="RHEA:17737"/>
        <dbReference type="ChEBI" id="CHEBI:15378"/>
        <dbReference type="ChEBI" id="CHEBI:16630"/>
        <dbReference type="ChEBI" id="CHEBI:36208"/>
        <dbReference type="ChEBI" id="CHEBI:57783"/>
        <dbReference type="ChEBI" id="CHEBI:58349"/>
        <dbReference type="EC" id="1.1.1.25"/>
    </reaction>
</comment>
<evidence type="ECO:0000256" key="6">
    <source>
        <dbReference type="HAMAP-Rule" id="MF_00222"/>
    </source>
</evidence>
<dbReference type="PANTHER" id="PTHR21089">
    <property type="entry name" value="SHIKIMATE DEHYDROGENASE"/>
    <property type="match status" value="1"/>
</dbReference>
<feature type="domain" description="SDH C-terminal" evidence="9">
    <location>
        <begin position="247"/>
        <end position="277"/>
    </location>
</feature>
<feature type="domain" description="Quinate/shikimate 5-dehydrogenase/glutamyl-tRNA reductase" evidence="7">
    <location>
        <begin position="115"/>
        <end position="197"/>
    </location>
</feature>
<evidence type="ECO:0000256" key="5">
    <source>
        <dbReference type="ARBA" id="ARBA00023141"/>
    </source>
</evidence>
<dbReference type="InterPro" id="IPR006151">
    <property type="entry name" value="Shikm_DH/Glu-tRNA_Rdtase"/>
</dbReference>
<sequence length="284" mass="30814">MKIKGSTNIVGLIGHPVEHSFSPPMHNAAFDELGMDYAYVAFDVDPHNLKSAIDGAKSLNIKGFNVTIPHKIEVMQFLDEIDEIAGLIGAVNTIDFKNLKGYNTDGIGAIRAIEEVTTIKNKNVVVAGAGGASRAISFYLVKYGAKSITILNRNVDKAKSLANDILDSGLINEVIADSVSKINGYLVNADILVDTTPIGMYPHVDDEPIVRAESMHNDLVVFDAVYNPNETPLIKEAIKAGAKPVYGIKMLLYQGVESFKIWTGRDAPADEMEKVLKQTLNLEG</sequence>
<keyword evidence="3 6" id="KW-0521">NADP</keyword>
<feature type="binding site" evidence="6">
    <location>
        <position position="105"/>
    </location>
    <ligand>
        <name>shikimate</name>
        <dbReference type="ChEBI" id="CHEBI:36208"/>
    </ligand>
</feature>
<dbReference type="Proteomes" id="UP000199506">
    <property type="component" value="Unassembled WGS sequence"/>
</dbReference>
<dbReference type="EC" id="1.1.1.25" evidence="1 6"/>